<proteinExistence type="predicted"/>
<dbReference type="PANTHER" id="PTHR10513">
    <property type="entry name" value="DEOXYNUCLEOSIDE KINASE"/>
    <property type="match status" value="1"/>
</dbReference>
<dbReference type="InterPro" id="IPR031314">
    <property type="entry name" value="DNK_dom"/>
</dbReference>
<name>A0A7J7KE81_BUGNE</name>
<dbReference type="GO" id="GO:0006120">
    <property type="term" value="P:mitochondrial electron transport, NADH to ubiquinone"/>
    <property type="evidence" value="ECO:0007669"/>
    <property type="project" value="TreeGrafter"/>
</dbReference>
<dbReference type="Gene3D" id="3.40.50.300">
    <property type="entry name" value="P-loop containing nucleotide triphosphate hydrolases"/>
    <property type="match status" value="1"/>
</dbReference>
<sequence length="379" mass="43302">MAAIAIRVASKLKTPGACGTANTILSTSLCCAAPATALNNNVIKNITAFQHANITSAGGKPRQRKYKPFDYRKKSFTLFHQPFDRTLRRLDENSKVIVIDGPIASGKSEFAEKLAHELDFKFVPQPSVNSLYIMGGDGLNYQDLDELLDPEHRLYDLESFLKDPAPTLAEGNLRAGELQLDYFTARLYAYNDALLHMLSTGQGVVCVRSPWSDRVFAKAMYENGFISRRGLQYYTEEIASNHTCDFPRPHLMIYLDADVEQTKENIKRRNNELEVNSKVLTDGFLQSIENEYKDRVIPELDYQSLRRAELVNTHEQTYEAPEMMRDEYFQVARNELYNSAPGWQYETGWDPALQSKWKIALGQRLVPDKTDRRHFWVPA</sequence>
<dbReference type="EMBL" id="VXIV02000709">
    <property type="protein sequence ID" value="KAF6036503.1"/>
    <property type="molecule type" value="Genomic_DNA"/>
</dbReference>
<dbReference type="PANTHER" id="PTHR10513:SF15">
    <property type="entry name" value="NADH DEHYDROGENASE [UBIQUINONE] 1 ALPHA SUBCOMPLEX SUBUNIT 10, MITOCHONDRIAL"/>
    <property type="match status" value="1"/>
</dbReference>
<evidence type="ECO:0000259" key="1">
    <source>
        <dbReference type="Pfam" id="PF01712"/>
    </source>
</evidence>
<feature type="domain" description="Deoxynucleoside kinase" evidence="1">
    <location>
        <begin position="97"/>
        <end position="294"/>
    </location>
</feature>
<gene>
    <name evidence="2" type="ORF">EB796_005179</name>
</gene>
<dbReference type="AlphaFoldDB" id="A0A7J7KE81"/>
<organism evidence="2 3">
    <name type="scientific">Bugula neritina</name>
    <name type="common">Brown bryozoan</name>
    <name type="synonym">Sertularia neritina</name>
    <dbReference type="NCBI Taxonomy" id="10212"/>
    <lineage>
        <taxon>Eukaryota</taxon>
        <taxon>Metazoa</taxon>
        <taxon>Spiralia</taxon>
        <taxon>Lophotrochozoa</taxon>
        <taxon>Bryozoa</taxon>
        <taxon>Gymnolaemata</taxon>
        <taxon>Cheilostomatida</taxon>
        <taxon>Flustrina</taxon>
        <taxon>Buguloidea</taxon>
        <taxon>Bugulidae</taxon>
        <taxon>Bugula</taxon>
    </lineage>
</organism>
<dbReference type="OrthoDB" id="17400at2759"/>
<dbReference type="InterPro" id="IPR027417">
    <property type="entry name" value="P-loop_NTPase"/>
</dbReference>
<reference evidence="2" key="1">
    <citation type="submission" date="2020-06" db="EMBL/GenBank/DDBJ databases">
        <title>Draft genome of Bugula neritina, a colonial animal packing powerful symbionts and potential medicines.</title>
        <authorList>
            <person name="Rayko M."/>
        </authorList>
    </citation>
    <scope>NUCLEOTIDE SEQUENCE [LARGE SCALE GENOMIC DNA]</scope>
    <source>
        <strain evidence="2">Kwan_BN1</strain>
    </source>
</reference>
<evidence type="ECO:0000313" key="2">
    <source>
        <dbReference type="EMBL" id="KAF6036503.1"/>
    </source>
</evidence>
<keyword evidence="3" id="KW-1185">Reference proteome</keyword>
<dbReference type="SUPFAM" id="SSF52540">
    <property type="entry name" value="P-loop containing nucleoside triphosphate hydrolases"/>
    <property type="match status" value="1"/>
</dbReference>
<accession>A0A7J7KE81</accession>
<dbReference type="Proteomes" id="UP000593567">
    <property type="component" value="Unassembled WGS sequence"/>
</dbReference>
<dbReference type="GO" id="GO:0005739">
    <property type="term" value="C:mitochondrion"/>
    <property type="evidence" value="ECO:0007669"/>
    <property type="project" value="GOC"/>
</dbReference>
<dbReference type="InterPro" id="IPR050566">
    <property type="entry name" value="Deoxyribonucleoside_kinase"/>
</dbReference>
<protein>
    <submittedName>
        <fullName evidence="2">Ndufa10</fullName>
    </submittedName>
</protein>
<comment type="caution">
    <text evidence="2">The sequence shown here is derived from an EMBL/GenBank/DDBJ whole genome shotgun (WGS) entry which is preliminary data.</text>
</comment>
<dbReference type="Pfam" id="PF01712">
    <property type="entry name" value="dNK"/>
    <property type="match status" value="1"/>
</dbReference>
<evidence type="ECO:0000313" key="3">
    <source>
        <dbReference type="Proteomes" id="UP000593567"/>
    </source>
</evidence>